<comment type="caution">
    <text evidence="2">The sequence shown here is derived from an EMBL/GenBank/DDBJ whole genome shotgun (WGS) entry which is preliminary data.</text>
</comment>
<evidence type="ECO:0000259" key="1">
    <source>
        <dbReference type="PROSITE" id="PS50011"/>
    </source>
</evidence>
<dbReference type="InterPro" id="IPR000719">
    <property type="entry name" value="Prot_kinase_dom"/>
</dbReference>
<dbReference type="Gene3D" id="1.10.510.10">
    <property type="entry name" value="Transferase(Phosphotransferase) domain 1"/>
    <property type="match status" value="1"/>
</dbReference>
<dbReference type="SUPFAM" id="SSF56112">
    <property type="entry name" value="Protein kinase-like (PK-like)"/>
    <property type="match status" value="1"/>
</dbReference>
<reference evidence="2" key="1">
    <citation type="submission" date="2021-01" db="EMBL/GenBank/DDBJ databases">
        <authorList>
            <person name="Kaushik A."/>
        </authorList>
    </citation>
    <scope>NUCLEOTIDE SEQUENCE</scope>
    <source>
        <strain evidence="2">AG6-10EEA</strain>
    </source>
</reference>
<dbReference type="AlphaFoldDB" id="A0A8H2XID7"/>
<accession>A0A8H2XID7</accession>
<feature type="domain" description="Protein kinase" evidence="1">
    <location>
        <begin position="288"/>
        <end position="577"/>
    </location>
</feature>
<dbReference type="InterPro" id="IPR011009">
    <property type="entry name" value="Kinase-like_dom_sf"/>
</dbReference>
<proteinExistence type="predicted"/>
<gene>
    <name evidence="2" type="ORF">RDB_LOCUS15023</name>
</gene>
<dbReference type="EMBL" id="CAJMXA010000256">
    <property type="protein sequence ID" value="CAE6423060.1"/>
    <property type="molecule type" value="Genomic_DNA"/>
</dbReference>
<dbReference type="GO" id="GO:0004672">
    <property type="term" value="F:protein kinase activity"/>
    <property type="evidence" value="ECO:0007669"/>
    <property type="project" value="InterPro"/>
</dbReference>
<evidence type="ECO:0000313" key="2">
    <source>
        <dbReference type="EMBL" id="CAE6423060.1"/>
    </source>
</evidence>
<organism evidence="2 3">
    <name type="scientific">Rhizoctonia solani</name>
    <dbReference type="NCBI Taxonomy" id="456999"/>
    <lineage>
        <taxon>Eukaryota</taxon>
        <taxon>Fungi</taxon>
        <taxon>Dikarya</taxon>
        <taxon>Basidiomycota</taxon>
        <taxon>Agaricomycotina</taxon>
        <taxon>Agaricomycetes</taxon>
        <taxon>Cantharellales</taxon>
        <taxon>Ceratobasidiaceae</taxon>
        <taxon>Rhizoctonia</taxon>
    </lineage>
</organism>
<protein>
    <recommendedName>
        <fullName evidence="1">Protein kinase domain-containing protein</fullName>
    </recommendedName>
</protein>
<name>A0A8H2XID7_9AGAM</name>
<dbReference type="Proteomes" id="UP000663853">
    <property type="component" value="Unassembled WGS sequence"/>
</dbReference>
<dbReference type="PROSITE" id="PS50011">
    <property type="entry name" value="PROTEIN_KINASE_DOM"/>
    <property type="match status" value="1"/>
</dbReference>
<sequence>MSTSGDTSKFYLNCYLYGDAVKNCIRVAAIPSMPISELVPEILRVYNEQGYGQELETKNTRISVFRVDFPRDKLGNLETPSEDDLLDRMDEVADYWPNPGQLSRRHIQMLIKAEAIPTHPVTGAEQQKQLSVLTGENLLDGLIERFKKARLQYCDSLDKHSASEAAKPGNFNKQQKTNDYMLNGRPRQHTGPPIVIYHPVFGSFLSNLLSSDRLSPEFYNLIFDYLWASQDTYDIETGSSRGNQGRAWERNSKSGLEELLGKLWQPKEPGVIPDGEAIVSSGGYCILMEMKNEIGAGGSDPSIQAAQTYSWVWRNSKLLDQCSCPSILLAIAGPWMCVLGAVFLNRPVVQPLTDFVWVGTNPSKPRDVCYVARIFHSIVSARKELEAYYSDLAGRTSPIPRPLWVLPYPTHFTNEQGQQVDFTYISYLDLVSLEAASHLERCNSRFPPDKLIFVAKLCPPNPPTLIVVKFVESYNADAHKLLARQDLAPKLLYDGTSNGNNQLGPDYRMIVMEHINGINLGHYLGSDLPEIVSKNITDALELLHAEDLVFGDLRKPNIMLVQDATKKVIGAKLIDFD</sequence>
<evidence type="ECO:0000313" key="3">
    <source>
        <dbReference type="Proteomes" id="UP000663853"/>
    </source>
</evidence>
<dbReference type="GO" id="GO:0005524">
    <property type="term" value="F:ATP binding"/>
    <property type="evidence" value="ECO:0007669"/>
    <property type="project" value="InterPro"/>
</dbReference>